<dbReference type="Proteomes" id="UP000463868">
    <property type="component" value="Chromosome"/>
</dbReference>
<dbReference type="EMBL" id="CP031976">
    <property type="protein sequence ID" value="QHI11974.1"/>
    <property type="molecule type" value="Genomic_DNA"/>
</dbReference>
<dbReference type="Pfam" id="PF10137">
    <property type="entry name" value="CAP12-PCTIR_TIR"/>
    <property type="match status" value="1"/>
</dbReference>
<dbReference type="CDD" id="cd00038">
    <property type="entry name" value="CAP_ED"/>
    <property type="match status" value="1"/>
</dbReference>
<name>A0A857IFR2_ACIHA</name>
<evidence type="ECO:0000313" key="2">
    <source>
        <dbReference type="EMBL" id="QHI11974.1"/>
    </source>
</evidence>
<dbReference type="GO" id="GO:0050135">
    <property type="term" value="F:NADP+ nucleosidase activity"/>
    <property type="evidence" value="ECO:0007669"/>
    <property type="project" value="InterPro"/>
</dbReference>
<dbReference type="SMART" id="SM00100">
    <property type="entry name" value="cNMP"/>
    <property type="match status" value="1"/>
</dbReference>
<dbReference type="GO" id="GO:0005829">
    <property type="term" value="C:cytosol"/>
    <property type="evidence" value="ECO:0007669"/>
    <property type="project" value="TreeGrafter"/>
</dbReference>
<dbReference type="PROSITE" id="PS50042">
    <property type="entry name" value="CNMP_BINDING_3"/>
    <property type="match status" value="1"/>
</dbReference>
<sequence length="305" mass="33822">MKLIERFISNETAVINALLNQKSIPSQEIAKDIAEKGEVVSYQSGEYIIKQGDYDQDVYYILAGKVELHINGVVLPYERGEDVSVGELSAINASQARTASLLVTSETVALKIKPDDFQTILRKHPEVSMFLLKDVSSRLAQRNDLINKCNERPKLFIISTVEALEVARQIKLDFNHDPIDVTIWNAAFAPGTYTLEALEQAVKESDFGLAIMQGDDLTTSRGVEYSAPRDNVIFELGLFMGHLSRSRTLIAVPQGGKVKLASDLQGLTILDYKIESDQKVDVINLATALRNHIKTLGPKKIVLSH</sequence>
<reference evidence="2 3" key="1">
    <citation type="submission" date="2018-08" db="EMBL/GenBank/DDBJ databases">
        <title>Analysis of the genomic diversity of Mexican Acinetobacter haemolyticus clinical isolates.</title>
        <authorList>
            <person name="Castro-Jaimes S."/>
            <person name="Cevallos M.A."/>
        </authorList>
    </citation>
    <scope>NUCLEOTIDE SEQUENCE [LARGE SCALE GENOMIC DNA]</scope>
    <source>
        <strain evidence="2 3">AN43</strain>
    </source>
</reference>
<dbReference type="InterPro" id="IPR019302">
    <property type="entry name" value="CAP12/PCTIR_TIR_dom"/>
</dbReference>
<dbReference type="InterPro" id="IPR050397">
    <property type="entry name" value="Env_Response_Regulators"/>
</dbReference>
<dbReference type="GO" id="GO:0003700">
    <property type="term" value="F:DNA-binding transcription factor activity"/>
    <property type="evidence" value="ECO:0007669"/>
    <property type="project" value="TreeGrafter"/>
</dbReference>
<dbReference type="SUPFAM" id="SSF51206">
    <property type="entry name" value="cAMP-binding domain-like"/>
    <property type="match status" value="1"/>
</dbReference>
<accession>A0A857IFR2</accession>
<dbReference type="AlphaFoldDB" id="A0A857IFR2"/>
<dbReference type="InterPro" id="IPR014710">
    <property type="entry name" value="RmlC-like_jellyroll"/>
</dbReference>
<dbReference type="PANTHER" id="PTHR24567:SF74">
    <property type="entry name" value="HTH-TYPE TRANSCRIPTIONAL REGULATOR ARCR"/>
    <property type="match status" value="1"/>
</dbReference>
<dbReference type="Gene3D" id="2.60.120.10">
    <property type="entry name" value="Jelly Rolls"/>
    <property type="match status" value="1"/>
</dbReference>
<feature type="domain" description="Cyclic nucleotide-binding" evidence="1">
    <location>
        <begin position="32"/>
        <end position="138"/>
    </location>
</feature>
<dbReference type="InterPro" id="IPR018490">
    <property type="entry name" value="cNMP-bd_dom_sf"/>
</dbReference>
<dbReference type="RefSeq" id="WP_004910175.1">
    <property type="nucleotide sequence ID" value="NZ_BBSE01000057.1"/>
</dbReference>
<protein>
    <submittedName>
        <fullName evidence="2">Cyclic nucleotide-binding domain-containing protein</fullName>
    </submittedName>
</protein>
<dbReference type="Pfam" id="PF00027">
    <property type="entry name" value="cNMP_binding"/>
    <property type="match status" value="1"/>
</dbReference>
<organism evidence="2 3">
    <name type="scientific">Acinetobacter haemolyticus</name>
    <dbReference type="NCBI Taxonomy" id="29430"/>
    <lineage>
        <taxon>Bacteria</taxon>
        <taxon>Pseudomonadati</taxon>
        <taxon>Pseudomonadota</taxon>
        <taxon>Gammaproteobacteria</taxon>
        <taxon>Moraxellales</taxon>
        <taxon>Moraxellaceae</taxon>
        <taxon>Acinetobacter</taxon>
    </lineage>
</organism>
<dbReference type="SMR" id="A0A857IFR2"/>
<evidence type="ECO:0000259" key="1">
    <source>
        <dbReference type="PROSITE" id="PS50042"/>
    </source>
</evidence>
<dbReference type="PANTHER" id="PTHR24567">
    <property type="entry name" value="CRP FAMILY TRANSCRIPTIONAL REGULATORY PROTEIN"/>
    <property type="match status" value="1"/>
</dbReference>
<gene>
    <name evidence="2" type="ORF">AhaeAN43_00510</name>
</gene>
<dbReference type="InterPro" id="IPR000595">
    <property type="entry name" value="cNMP-bd_dom"/>
</dbReference>
<proteinExistence type="predicted"/>
<evidence type="ECO:0000313" key="3">
    <source>
        <dbReference type="Proteomes" id="UP000463868"/>
    </source>
</evidence>